<comment type="similarity">
    <text evidence="10 12">Belongs to the ApbE family.</text>
</comment>
<name>A0A2U8DW79_9CLOT</name>
<dbReference type="OrthoDB" id="9778595at2"/>
<proteinExistence type="inferred from homology"/>
<evidence type="ECO:0000256" key="1">
    <source>
        <dbReference type="ARBA" id="ARBA00011955"/>
    </source>
</evidence>
<evidence type="ECO:0000256" key="2">
    <source>
        <dbReference type="ARBA" id="ARBA00016337"/>
    </source>
</evidence>
<dbReference type="SUPFAM" id="SSF143631">
    <property type="entry name" value="ApbE-like"/>
    <property type="match status" value="1"/>
</dbReference>
<evidence type="ECO:0000313" key="13">
    <source>
        <dbReference type="EMBL" id="AWI06909.1"/>
    </source>
</evidence>
<accession>A0A2U8DW79</accession>
<comment type="function">
    <text evidence="12">Flavin transferase that catalyzes the transfer of the FMN moiety of FAD and its covalent binding to the hydroxyl group of a threonine residue in a target flavoprotein.</text>
</comment>
<evidence type="ECO:0000313" key="14">
    <source>
        <dbReference type="Proteomes" id="UP000244910"/>
    </source>
</evidence>
<keyword evidence="12" id="KW-0472">Membrane</keyword>
<dbReference type="RefSeq" id="WP_052037820.1">
    <property type="nucleotide sequence ID" value="NZ_CP020953.1"/>
</dbReference>
<evidence type="ECO:0000256" key="10">
    <source>
        <dbReference type="PIRNR" id="PIRNR006268"/>
    </source>
</evidence>
<dbReference type="AlphaFoldDB" id="A0A2U8DW79"/>
<dbReference type="PANTHER" id="PTHR30040">
    <property type="entry name" value="THIAMINE BIOSYNTHESIS LIPOPROTEIN APBE"/>
    <property type="match status" value="1"/>
</dbReference>
<organism evidence="13 14">
    <name type="scientific">Clostridium drakei</name>
    <dbReference type="NCBI Taxonomy" id="332101"/>
    <lineage>
        <taxon>Bacteria</taxon>
        <taxon>Bacillati</taxon>
        <taxon>Bacillota</taxon>
        <taxon>Clostridia</taxon>
        <taxon>Eubacteriales</taxon>
        <taxon>Clostridiaceae</taxon>
        <taxon>Clostridium</taxon>
    </lineage>
</organism>
<dbReference type="Gene3D" id="3.10.520.10">
    <property type="entry name" value="ApbE-like domains"/>
    <property type="match status" value="1"/>
</dbReference>
<keyword evidence="7 10" id="KW-0460">Magnesium</keyword>
<reference evidence="14" key="1">
    <citation type="submission" date="2017-04" db="EMBL/GenBank/DDBJ databases">
        <authorList>
            <person name="Song Y."/>
            <person name="Cho B.-K."/>
        </authorList>
    </citation>
    <scope>NUCLEOTIDE SEQUENCE [LARGE SCALE GENOMIC DNA]</scope>
    <source>
        <strain evidence="14">SL1</strain>
    </source>
</reference>
<evidence type="ECO:0000256" key="3">
    <source>
        <dbReference type="ARBA" id="ARBA00022630"/>
    </source>
</evidence>
<feature type="binding site" evidence="11">
    <location>
        <position position="179"/>
    </location>
    <ligand>
        <name>Mg(2+)</name>
        <dbReference type="ChEBI" id="CHEBI:18420"/>
    </ligand>
</feature>
<evidence type="ECO:0000256" key="8">
    <source>
        <dbReference type="ARBA" id="ARBA00031306"/>
    </source>
</evidence>
<comment type="cofactor">
    <cofactor evidence="11">
        <name>Mg(2+)</name>
        <dbReference type="ChEBI" id="CHEBI:18420"/>
    </cofactor>
    <cofactor evidence="11">
        <name>Mn(2+)</name>
        <dbReference type="ChEBI" id="CHEBI:29035"/>
    </cofactor>
    <text evidence="11">Magnesium. Can also use manganese.</text>
</comment>
<gene>
    <name evidence="13" type="ORF">B9W14_21230</name>
</gene>
<dbReference type="KEGG" id="cdrk:B9W14_21230"/>
<evidence type="ECO:0000256" key="4">
    <source>
        <dbReference type="ARBA" id="ARBA00022679"/>
    </source>
</evidence>
<evidence type="ECO:0000256" key="11">
    <source>
        <dbReference type="PIRSR" id="PIRSR006268-2"/>
    </source>
</evidence>
<dbReference type="PROSITE" id="PS51257">
    <property type="entry name" value="PROKAR_LIPOPROTEIN"/>
    <property type="match status" value="1"/>
</dbReference>
<dbReference type="EC" id="2.7.1.180" evidence="1 10"/>
<evidence type="ECO:0000256" key="7">
    <source>
        <dbReference type="ARBA" id="ARBA00022842"/>
    </source>
</evidence>
<dbReference type="GO" id="GO:0005886">
    <property type="term" value="C:plasma membrane"/>
    <property type="evidence" value="ECO:0007669"/>
    <property type="project" value="UniProtKB-SubCell"/>
</dbReference>
<comment type="subcellular location">
    <subcellularLocation>
        <location evidence="12">Cell inner membrane</location>
        <topology evidence="12">Lipid-anchor</topology>
        <orientation evidence="12">Periplasmic side</orientation>
    </subcellularLocation>
</comment>
<keyword evidence="12" id="KW-1003">Cell membrane</keyword>
<keyword evidence="6 10" id="KW-0274">FAD</keyword>
<dbReference type="GO" id="GO:0016740">
    <property type="term" value="F:transferase activity"/>
    <property type="evidence" value="ECO:0007669"/>
    <property type="project" value="UniProtKB-UniRule"/>
</dbReference>
<feature type="binding site" evidence="11">
    <location>
        <position position="293"/>
    </location>
    <ligand>
        <name>Mg(2+)</name>
        <dbReference type="ChEBI" id="CHEBI:18420"/>
    </ligand>
</feature>
<dbReference type="InterPro" id="IPR024932">
    <property type="entry name" value="ApbE"/>
</dbReference>
<evidence type="ECO:0000256" key="12">
    <source>
        <dbReference type="RuleBase" id="RU363002"/>
    </source>
</evidence>
<keyword evidence="5 10" id="KW-0479">Metal-binding</keyword>
<dbReference type="EMBL" id="CP020953">
    <property type="protein sequence ID" value="AWI06909.1"/>
    <property type="molecule type" value="Genomic_DNA"/>
</dbReference>
<keyword evidence="3 10" id="KW-0285">Flavoprotein</keyword>
<dbReference type="InterPro" id="IPR003374">
    <property type="entry name" value="ApbE-like_sf"/>
</dbReference>
<sequence length="349" mass="38807">MEKRNIKSYIVLVTAVILILSIATACSPKNQDTQPITRTEFVLGTMCTVKIYDRSTEKVVDKVFDRLNQIEDRMTINKADSELDAVADAAGKKPVKVSDDTFFVVEKGIDYAKQSGGIFDITVGPLVKLWGIGTDHARLPLPEEINEKKALINYKDIEMNDNNKTIMLKKPGMIIDLGGIAKGYSADEAVKILKENGVKHAIINLGGNVFVMNSNINGQAWKVGIQNPYEPRGKSIGIVSVVNKTVVTSGIYERYFEKDGKKYHHILNTQTGYPMDNSLASVTVIRDVSIDADAMTKAVFYKDVKEGLKSVETLKDVEAIFITKDKKVYITPGLKNNFKITDNEYKLMN</sequence>
<keyword evidence="4 10" id="KW-0808">Transferase</keyword>
<dbReference type="GO" id="GO:0046872">
    <property type="term" value="F:metal ion binding"/>
    <property type="evidence" value="ECO:0007669"/>
    <property type="project" value="UniProtKB-UniRule"/>
</dbReference>
<dbReference type="Proteomes" id="UP000244910">
    <property type="component" value="Chromosome"/>
</dbReference>
<evidence type="ECO:0000256" key="6">
    <source>
        <dbReference type="ARBA" id="ARBA00022827"/>
    </source>
</evidence>
<dbReference type="PANTHER" id="PTHR30040:SF2">
    <property type="entry name" value="FAD:PROTEIN FMN TRANSFERASE"/>
    <property type="match status" value="1"/>
</dbReference>
<protein>
    <recommendedName>
        <fullName evidence="2 10">FAD:protein FMN transferase</fullName>
        <ecNumber evidence="1 10">2.7.1.180</ecNumber>
    </recommendedName>
    <alternativeName>
        <fullName evidence="8 10">Flavin transferase</fullName>
    </alternativeName>
</protein>
<dbReference type="PIRSF" id="PIRSF006268">
    <property type="entry name" value="ApbE"/>
    <property type="match status" value="1"/>
</dbReference>
<keyword evidence="12" id="KW-0997">Cell inner membrane</keyword>
<evidence type="ECO:0000256" key="5">
    <source>
        <dbReference type="ARBA" id="ARBA00022723"/>
    </source>
</evidence>
<keyword evidence="12" id="KW-0449">Lipoprotein</keyword>
<evidence type="ECO:0000256" key="9">
    <source>
        <dbReference type="ARBA" id="ARBA00048540"/>
    </source>
</evidence>
<keyword evidence="14" id="KW-1185">Reference proteome</keyword>
<comment type="catalytic activity">
    <reaction evidence="9 10 12">
        <text>L-threonyl-[protein] + FAD = FMN-L-threonyl-[protein] + AMP + H(+)</text>
        <dbReference type="Rhea" id="RHEA:36847"/>
        <dbReference type="Rhea" id="RHEA-COMP:11060"/>
        <dbReference type="Rhea" id="RHEA-COMP:11061"/>
        <dbReference type="ChEBI" id="CHEBI:15378"/>
        <dbReference type="ChEBI" id="CHEBI:30013"/>
        <dbReference type="ChEBI" id="CHEBI:57692"/>
        <dbReference type="ChEBI" id="CHEBI:74257"/>
        <dbReference type="ChEBI" id="CHEBI:456215"/>
        <dbReference type="EC" id="2.7.1.180"/>
    </reaction>
</comment>
<dbReference type="Pfam" id="PF02424">
    <property type="entry name" value="ApbE"/>
    <property type="match status" value="1"/>
</dbReference>